<name>A0A8H3G6R7_9LECA</name>
<feature type="compositionally biased region" description="Polar residues" evidence="1">
    <location>
        <begin position="255"/>
        <end position="264"/>
    </location>
</feature>
<evidence type="ECO:0000313" key="2">
    <source>
        <dbReference type="EMBL" id="CAF9935612.1"/>
    </source>
</evidence>
<sequence length="399" mass="42163">MDGIVTTGIETSIYPISPAFVASGTATAVVMSANSNGAVTSFTTTSTYPSIPATGSRQLGPVTVETEITTTDSRGSTIVATSTYVSVATATTTHYLSTEITATCPQDNSTYYVAGEYTYEIYWGFDFYGSDLPDLRTDNLADRLLACSDYTPETGPYGAAGASCVAASFQTAGNKCYLKHGEYEINNRIPEFPAPPTTNTAVELGLGIAYTGTFATNTGTGTPGGNINGDRAVSSMETGSSPTTTPSPAIKGSPATATQSGAETTYSNISPSCSDNNTYYVDRFRLRYDIRCGLNFDDADVALQAHADAFEGCIQYCSLLKNCADVSCQDTNSYPIFTFRGYRPETAAEGTDLLTAIPTDGDLCAEGLDGQTYTNKFQCKWEILCGQTIGGTHLTDDSD</sequence>
<dbReference type="EMBL" id="CAJPDR010000413">
    <property type="protein sequence ID" value="CAF9935612.1"/>
    <property type="molecule type" value="Genomic_DNA"/>
</dbReference>
<feature type="region of interest" description="Disordered" evidence="1">
    <location>
        <begin position="233"/>
        <end position="264"/>
    </location>
</feature>
<gene>
    <name evidence="2" type="ORF">ALECFALPRED_006496</name>
</gene>
<comment type="caution">
    <text evidence="2">The sequence shown here is derived from an EMBL/GenBank/DDBJ whole genome shotgun (WGS) entry which is preliminary data.</text>
</comment>
<evidence type="ECO:0000256" key="1">
    <source>
        <dbReference type="SAM" id="MobiDB-lite"/>
    </source>
</evidence>
<dbReference type="OrthoDB" id="10460983at2759"/>
<dbReference type="Proteomes" id="UP000664203">
    <property type="component" value="Unassembled WGS sequence"/>
</dbReference>
<protein>
    <submittedName>
        <fullName evidence="2">Uncharacterized protein</fullName>
    </submittedName>
</protein>
<keyword evidence="3" id="KW-1185">Reference proteome</keyword>
<evidence type="ECO:0000313" key="3">
    <source>
        <dbReference type="Proteomes" id="UP000664203"/>
    </source>
</evidence>
<dbReference type="AlphaFoldDB" id="A0A8H3G6R7"/>
<proteinExistence type="predicted"/>
<organism evidence="2 3">
    <name type="scientific">Alectoria fallacina</name>
    <dbReference type="NCBI Taxonomy" id="1903189"/>
    <lineage>
        <taxon>Eukaryota</taxon>
        <taxon>Fungi</taxon>
        <taxon>Dikarya</taxon>
        <taxon>Ascomycota</taxon>
        <taxon>Pezizomycotina</taxon>
        <taxon>Lecanoromycetes</taxon>
        <taxon>OSLEUM clade</taxon>
        <taxon>Lecanoromycetidae</taxon>
        <taxon>Lecanorales</taxon>
        <taxon>Lecanorineae</taxon>
        <taxon>Parmeliaceae</taxon>
        <taxon>Alectoria</taxon>
    </lineage>
</organism>
<accession>A0A8H3G6R7</accession>
<reference evidence="2" key="1">
    <citation type="submission" date="2021-03" db="EMBL/GenBank/DDBJ databases">
        <authorList>
            <person name="Tagirdzhanova G."/>
        </authorList>
    </citation>
    <scope>NUCLEOTIDE SEQUENCE</scope>
</reference>